<reference evidence="2" key="1">
    <citation type="submission" date="2018-07" db="EMBL/GenBank/DDBJ databases">
        <authorList>
            <person name="Quirk P.G."/>
            <person name="Krulwich T.A."/>
        </authorList>
    </citation>
    <scope>NUCLEOTIDE SEQUENCE</scope>
</reference>
<dbReference type="VEuPathDB" id="VectorBase:CSON007460"/>
<feature type="compositionally biased region" description="Basic and acidic residues" evidence="1">
    <location>
        <begin position="705"/>
        <end position="722"/>
    </location>
</feature>
<name>A0A336M0B8_CULSO</name>
<dbReference type="EMBL" id="UFQT01000281">
    <property type="protein sequence ID" value="SSX22741.1"/>
    <property type="molecule type" value="Genomic_DNA"/>
</dbReference>
<protein>
    <submittedName>
        <fullName evidence="2">CSON007460 protein</fullName>
    </submittedName>
</protein>
<feature type="region of interest" description="Disordered" evidence="1">
    <location>
        <begin position="449"/>
        <end position="473"/>
    </location>
</feature>
<evidence type="ECO:0000313" key="2">
    <source>
        <dbReference type="EMBL" id="SSX22741.1"/>
    </source>
</evidence>
<feature type="compositionally biased region" description="Basic residues" evidence="1">
    <location>
        <begin position="233"/>
        <end position="244"/>
    </location>
</feature>
<feature type="region of interest" description="Disordered" evidence="1">
    <location>
        <begin position="189"/>
        <end position="266"/>
    </location>
</feature>
<sequence>MDNQKMNGIGKHHIKPHSIYDYPEHLNPFYQDENHKRLRFWALKKNKDGRGNSFSMSNLRDLWSFKTFTLKKKSSTLGINKTSESPPPLRKYGNECLYDSNYNTYDPRYRQTIGSAGSGSTTDVAFQRNVPYRATMSGAMNSSAKSYDTQSDIVFNRNESYRNTIQHVSHGQRYNNNNASVTPVLNQRRITSSASQSSLRSTNPFDDDYENNENTSPNQQDTIIENGGVVKGPVKRPYKKKRRAPPPPVVHQYVPRMQQEESDSSNNLRIDEVELKIVEEESPCRETPSKDELPTISMITAEIETLYRDLEDDEKKLTKVSTECQTQSKVIEKRDVHNDSNTERNNLVETVLITREVKRQEPIVFQTEQEEKSSNLDENRNEKLQDSIKTEEIESIKEIVTQTKSIEMKIHEEKEIIEPIAVEKVEQPAKVHFKEPTESEIHIYREASVGSTVSHDSEKIQREETPENEDKPEPVQLEYTKSYTIEEPLMIVESPSKPVPSTFPRRSEGNVTAFEIKYKQLKDGTEPRFRLERRRSLKEKERKEFMQRALNLDRSQSVDIRRNLDEEFENYNKYNNPNENGDNRRKSVKEIIDSINRNQSLLQATNYTPLEGKYDYNNVNYVGKKPVAPPRSETIKIEVEKYDDVELRHPPQIDNGRGSFYDNVPDMLEHLEGQATTFKKCSPPRNNSTEKFEWNPVPKPRRSRNFSEEREIPRSEALRDYY</sequence>
<dbReference type="OMA" id="TRESQSY"/>
<feature type="compositionally biased region" description="Low complexity" evidence="1">
    <location>
        <begin position="192"/>
        <end position="201"/>
    </location>
</feature>
<feature type="compositionally biased region" description="Basic and acidic residues" evidence="1">
    <location>
        <begin position="455"/>
        <end position="473"/>
    </location>
</feature>
<gene>
    <name evidence="2" type="primary">CSON007460</name>
</gene>
<evidence type="ECO:0000256" key="1">
    <source>
        <dbReference type="SAM" id="MobiDB-lite"/>
    </source>
</evidence>
<feature type="compositionally biased region" description="Polar residues" evidence="1">
    <location>
        <begin position="212"/>
        <end position="223"/>
    </location>
</feature>
<proteinExistence type="predicted"/>
<dbReference type="AlphaFoldDB" id="A0A336M0B8"/>
<accession>A0A336M0B8</accession>
<feature type="region of interest" description="Disordered" evidence="1">
    <location>
        <begin position="681"/>
        <end position="722"/>
    </location>
</feature>
<organism evidence="2">
    <name type="scientific">Culicoides sonorensis</name>
    <name type="common">Biting midge</name>
    <dbReference type="NCBI Taxonomy" id="179676"/>
    <lineage>
        <taxon>Eukaryota</taxon>
        <taxon>Metazoa</taxon>
        <taxon>Ecdysozoa</taxon>
        <taxon>Arthropoda</taxon>
        <taxon>Hexapoda</taxon>
        <taxon>Insecta</taxon>
        <taxon>Pterygota</taxon>
        <taxon>Neoptera</taxon>
        <taxon>Endopterygota</taxon>
        <taxon>Diptera</taxon>
        <taxon>Nematocera</taxon>
        <taxon>Chironomoidea</taxon>
        <taxon>Ceratopogonidae</taxon>
        <taxon>Ceratopogoninae</taxon>
        <taxon>Culicoides</taxon>
        <taxon>Monoculicoides</taxon>
    </lineage>
</organism>